<dbReference type="RefSeq" id="WP_373682730.1">
    <property type="nucleotide sequence ID" value="NZ_JACHVZ010000028.1"/>
</dbReference>
<proteinExistence type="predicted"/>
<feature type="transmembrane region" description="Helical" evidence="1">
    <location>
        <begin position="89"/>
        <end position="107"/>
    </location>
</feature>
<sequence length="108" mass="11284">MIVELLKSQPGIALIVSLALVLGQTGARISPDPKNIAFAFFIFALAFTGGPQFFANVGRGWRCGLLSIVEIVSVMALVMIAAVVMKLDAGTAAVSDLFGLITIVLFAS</sequence>
<gene>
    <name evidence="2" type="ORF">FHX59_006991</name>
</gene>
<evidence type="ECO:0000313" key="2">
    <source>
        <dbReference type="EMBL" id="MBB2932506.1"/>
    </source>
</evidence>
<comment type="caution">
    <text evidence="2">The sequence shown here is derived from an EMBL/GenBank/DDBJ whole genome shotgun (WGS) entry which is preliminary data.</text>
</comment>
<dbReference type="Proteomes" id="UP000533533">
    <property type="component" value="Unassembled WGS sequence"/>
</dbReference>
<keyword evidence="3" id="KW-1185">Reference proteome</keyword>
<keyword evidence="1" id="KW-0812">Transmembrane</keyword>
<protein>
    <submittedName>
        <fullName evidence="2">Uncharacterized protein</fullName>
    </submittedName>
</protein>
<evidence type="ECO:0000256" key="1">
    <source>
        <dbReference type="SAM" id="Phobius"/>
    </source>
</evidence>
<feature type="transmembrane region" description="Helical" evidence="1">
    <location>
        <begin position="64"/>
        <end position="83"/>
    </location>
</feature>
<dbReference type="EMBL" id="JACHVZ010000028">
    <property type="protein sequence ID" value="MBB2932506.1"/>
    <property type="molecule type" value="Genomic_DNA"/>
</dbReference>
<reference evidence="2 3" key="1">
    <citation type="submission" date="2020-08" db="EMBL/GenBank/DDBJ databases">
        <title>Genomic Encyclopedia of Type Strains, Phase IV (KMG-V): Genome sequencing to study the core and pangenomes of soil and plant-associated prokaryotes.</title>
        <authorList>
            <person name="Whitman W."/>
        </authorList>
    </citation>
    <scope>NUCLEOTIDE SEQUENCE [LARGE SCALE GENOMIC DNA]</scope>
    <source>
        <strain evidence="2 3">SRMrh-85</strain>
    </source>
</reference>
<evidence type="ECO:0000313" key="3">
    <source>
        <dbReference type="Proteomes" id="UP000533533"/>
    </source>
</evidence>
<keyword evidence="1" id="KW-1133">Transmembrane helix</keyword>
<feature type="transmembrane region" description="Helical" evidence="1">
    <location>
        <begin position="37"/>
        <end position="57"/>
    </location>
</feature>
<organism evidence="2 3">
    <name type="scientific">Paraburkholderia silvatlantica</name>
    <dbReference type="NCBI Taxonomy" id="321895"/>
    <lineage>
        <taxon>Bacteria</taxon>
        <taxon>Pseudomonadati</taxon>
        <taxon>Pseudomonadota</taxon>
        <taxon>Betaproteobacteria</taxon>
        <taxon>Burkholderiales</taxon>
        <taxon>Burkholderiaceae</taxon>
        <taxon>Paraburkholderia</taxon>
    </lineage>
</organism>
<keyword evidence="1" id="KW-0472">Membrane</keyword>
<name>A0ABR6FYK5_9BURK</name>
<accession>A0ABR6FYK5</accession>